<dbReference type="HOGENOM" id="CLU_069765_3_1_9"/>
<dbReference type="EC" id="2.7.7.18" evidence="10"/>
<keyword evidence="4 10" id="KW-0808">Transferase</keyword>
<dbReference type="SUPFAM" id="SSF52374">
    <property type="entry name" value="Nucleotidylyl transferase"/>
    <property type="match status" value="1"/>
</dbReference>
<dbReference type="NCBIfam" id="TIGR00125">
    <property type="entry name" value="cyt_tran_rel"/>
    <property type="match status" value="1"/>
</dbReference>
<proteinExistence type="inferred from homology"/>
<evidence type="ECO:0000256" key="6">
    <source>
        <dbReference type="ARBA" id="ARBA00022741"/>
    </source>
</evidence>
<keyword evidence="5 10" id="KW-0548">Nucleotidyltransferase</keyword>
<evidence type="ECO:0000313" key="12">
    <source>
        <dbReference type="EMBL" id="ADH99883.1"/>
    </source>
</evidence>
<feature type="domain" description="Cytidyltransferase-like" evidence="11">
    <location>
        <begin position="6"/>
        <end position="165"/>
    </location>
</feature>
<name>D6XWC9_BACIE</name>
<protein>
    <recommendedName>
        <fullName evidence="10">Probable nicotinate-nucleotide adenylyltransferase</fullName>
        <ecNumber evidence="10">2.7.7.18</ecNumber>
    </recommendedName>
    <alternativeName>
        <fullName evidence="10">Deamido-NAD(+) diphosphorylase</fullName>
    </alternativeName>
    <alternativeName>
        <fullName evidence="10">Deamido-NAD(+) pyrophosphorylase</fullName>
    </alternativeName>
    <alternativeName>
        <fullName evidence="10">Nicotinate mononucleotide adenylyltransferase</fullName>
        <shortName evidence="10">NaMN adenylyltransferase</shortName>
    </alternativeName>
</protein>
<dbReference type="CDD" id="cd02165">
    <property type="entry name" value="NMNAT"/>
    <property type="match status" value="1"/>
</dbReference>
<dbReference type="Pfam" id="PF01467">
    <property type="entry name" value="CTP_transf_like"/>
    <property type="match status" value="1"/>
</dbReference>
<gene>
    <name evidence="10" type="primary">nadD</name>
    <name evidence="12" type="ordered locus">Bsel_2381</name>
</gene>
<dbReference type="GO" id="GO:0004515">
    <property type="term" value="F:nicotinate-nucleotide adenylyltransferase activity"/>
    <property type="evidence" value="ECO:0007669"/>
    <property type="project" value="UniProtKB-UniRule"/>
</dbReference>
<comment type="similarity">
    <text evidence="10">Belongs to the NadD family.</text>
</comment>
<evidence type="ECO:0000256" key="1">
    <source>
        <dbReference type="ARBA" id="ARBA00002324"/>
    </source>
</evidence>
<dbReference type="KEGG" id="bse:Bsel_2381"/>
<dbReference type="STRING" id="439292.Bsel_2381"/>
<evidence type="ECO:0000313" key="13">
    <source>
        <dbReference type="Proteomes" id="UP000000271"/>
    </source>
</evidence>
<evidence type="ECO:0000256" key="4">
    <source>
        <dbReference type="ARBA" id="ARBA00022679"/>
    </source>
</evidence>
<accession>D6XWC9</accession>
<comment type="catalytic activity">
    <reaction evidence="9 10">
        <text>nicotinate beta-D-ribonucleotide + ATP + H(+) = deamido-NAD(+) + diphosphate</text>
        <dbReference type="Rhea" id="RHEA:22860"/>
        <dbReference type="ChEBI" id="CHEBI:15378"/>
        <dbReference type="ChEBI" id="CHEBI:30616"/>
        <dbReference type="ChEBI" id="CHEBI:33019"/>
        <dbReference type="ChEBI" id="CHEBI:57502"/>
        <dbReference type="ChEBI" id="CHEBI:58437"/>
        <dbReference type="EC" id="2.7.7.18"/>
    </reaction>
</comment>
<organism evidence="12 13">
    <name type="scientific">Bacillus selenitireducens (strain ATCC 700615 / DSM 15326 / MLS10)</name>
    <dbReference type="NCBI Taxonomy" id="439292"/>
    <lineage>
        <taxon>Bacteria</taxon>
        <taxon>Bacillati</taxon>
        <taxon>Bacillota</taxon>
        <taxon>Bacilli</taxon>
        <taxon>Bacillales</taxon>
        <taxon>Bacillaceae</taxon>
        <taxon>Salisediminibacterium</taxon>
    </lineage>
</organism>
<keyword evidence="13" id="KW-1185">Reference proteome</keyword>
<dbReference type="NCBIfam" id="TIGR00482">
    <property type="entry name" value="nicotinate (nicotinamide) nucleotide adenylyltransferase"/>
    <property type="match status" value="1"/>
</dbReference>
<dbReference type="PANTHER" id="PTHR39321">
    <property type="entry name" value="NICOTINATE-NUCLEOTIDE ADENYLYLTRANSFERASE-RELATED"/>
    <property type="match status" value="1"/>
</dbReference>
<dbReference type="Gene3D" id="3.40.50.620">
    <property type="entry name" value="HUPs"/>
    <property type="match status" value="1"/>
</dbReference>
<dbReference type="AlphaFoldDB" id="D6XWC9"/>
<dbReference type="eggNOG" id="COG1057">
    <property type="taxonomic scope" value="Bacteria"/>
</dbReference>
<dbReference type="HAMAP" id="MF_00244">
    <property type="entry name" value="NaMN_adenylyltr"/>
    <property type="match status" value="1"/>
</dbReference>
<dbReference type="InterPro" id="IPR005248">
    <property type="entry name" value="NadD/NMNAT"/>
</dbReference>
<dbReference type="InterPro" id="IPR014729">
    <property type="entry name" value="Rossmann-like_a/b/a_fold"/>
</dbReference>
<dbReference type="InterPro" id="IPR004821">
    <property type="entry name" value="Cyt_trans-like"/>
</dbReference>
<dbReference type="OrthoDB" id="5295945at2"/>
<dbReference type="GO" id="GO:0005524">
    <property type="term" value="F:ATP binding"/>
    <property type="evidence" value="ECO:0007669"/>
    <property type="project" value="UniProtKB-KW"/>
</dbReference>
<sequence>MKRAGILGGTFDPPHIGHLIMAEEARLNRNLDEVWWLPNAIPPHKAVPSESTVNDRLAMVRSVTETDPSFRLCDIEIKRPGRSYTVDTVEELIHTYPDVQFEFIMGGDSLSGFHQWHKADQLSTLLPFTVLLRPGYALPETLVPKELVILDDVSLEVSSTEIRERIRQGNNNRFLLYEKVYDYIKERGLYE</sequence>
<reference evidence="12" key="1">
    <citation type="submission" date="2009-10" db="EMBL/GenBank/DDBJ databases">
        <title>Complete sequence of Bacillus selenitireducens MLS10.</title>
        <authorList>
            <consortium name="US DOE Joint Genome Institute"/>
            <person name="Lucas S."/>
            <person name="Copeland A."/>
            <person name="Lapidus A."/>
            <person name="Glavina del Rio T."/>
            <person name="Dalin E."/>
            <person name="Tice H."/>
            <person name="Bruce D."/>
            <person name="Goodwin L."/>
            <person name="Pitluck S."/>
            <person name="Sims D."/>
            <person name="Brettin T."/>
            <person name="Detter J.C."/>
            <person name="Han C."/>
            <person name="Larimer F."/>
            <person name="Land M."/>
            <person name="Hauser L."/>
            <person name="Kyrpides N."/>
            <person name="Ovchinnikova G."/>
            <person name="Stolz J."/>
        </authorList>
    </citation>
    <scope>NUCLEOTIDE SEQUENCE [LARGE SCALE GENOMIC DNA]</scope>
    <source>
        <strain evidence="12">MLS10</strain>
    </source>
</reference>
<dbReference type="RefSeq" id="WP_013173305.1">
    <property type="nucleotide sequence ID" value="NC_014219.1"/>
</dbReference>
<comment type="function">
    <text evidence="1 10">Catalyzes the reversible adenylation of nicotinate mononucleotide (NaMN) to nicotinic acid adenine dinucleotide (NaAD).</text>
</comment>
<dbReference type="GO" id="GO:0009435">
    <property type="term" value="P:NAD+ biosynthetic process"/>
    <property type="evidence" value="ECO:0007669"/>
    <property type="project" value="UniProtKB-UniRule"/>
</dbReference>
<keyword evidence="3 10" id="KW-0662">Pyridine nucleotide biosynthesis</keyword>
<evidence type="ECO:0000256" key="3">
    <source>
        <dbReference type="ARBA" id="ARBA00022642"/>
    </source>
</evidence>
<dbReference type="UniPathway" id="UPA00253">
    <property type="reaction ID" value="UER00332"/>
</dbReference>
<evidence type="ECO:0000256" key="10">
    <source>
        <dbReference type="HAMAP-Rule" id="MF_00244"/>
    </source>
</evidence>
<keyword evidence="7 10" id="KW-0067">ATP-binding</keyword>
<evidence type="ECO:0000256" key="2">
    <source>
        <dbReference type="ARBA" id="ARBA00005019"/>
    </source>
</evidence>
<comment type="pathway">
    <text evidence="2 10">Cofactor biosynthesis; NAD(+) biosynthesis; deamido-NAD(+) from nicotinate D-ribonucleotide: step 1/1.</text>
</comment>
<dbReference type="PANTHER" id="PTHR39321:SF3">
    <property type="entry name" value="PHOSPHOPANTETHEINE ADENYLYLTRANSFERASE"/>
    <property type="match status" value="1"/>
</dbReference>
<dbReference type="EMBL" id="CP001791">
    <property type="protein sequence ID" value="ADH99883.1"/>
    <property type="molecule type" value="Genomic_DNA"/>
</dbReference>
<keyword evidence="8 10" id="KW-0520">NAD</keyword>
<dbReference type="Proteomes" id="UP000000271">
    <property type="component" value="Chromosome"/>
</dbReference>
<evidence type="ECO:0000256" key="9">
    <source>
        <dbReference type="ARBA" id="ARBA00048721"/>
    </source>
</evidence>
<dbReference type="NCBIfam" id="NF000840">
    <property type="entry name" value="PRK00071.1-3"/>
    <property type="match status" value="1"/>
</dbReference>
<evidence type="ECO:0000256" key="7">
    <source>
        <dbReference type="ARBA" id="ARBA00022840"/>
    </source>
</evidence>
<keyword evidence="6 10" id="KW-0547">Nucleotide-binding</keyword>
<evidence type="ECO:0000256" key="8">
    <source>
        <dbReference type="ARBA" id="ARBA00023027"/>
    </source>
</evidence>
<evidence type="ECO:0000259" key="11">
    <source>
        <dbReference type="Pfam" id="PF01467"/>
    </source>
</evidence>
<evidence type="ECO:0000256" key="5">
    <source>
        <dbReference type="ARBA" id="ARBA00022695"/>
    </source>
</evidence>